<proteinExistence type="predicted"/>
<sequence>MNLVVKIEACSPQNGDENGLRRQKLDFLGQNWRRERASSIY</sequence>
<dbReference type="RefSeq" id="WP_341287042.1">
    <property type="nucleotide sequence ID" value="NZ_CP155471.1"/>
</dbReference>
<keyword evidence="2" id="KW-1185">Reference proteome</keyword>
<dbReference type="EMBL" id="JBBYAK010000001">
    <property type="protein sequence ID" value="MEL3956034.1"/>
    <property type="molecule type" value="Genomic_DNA"/>
</dbReference>
<gene>
    <name evidence="1" type="ORF">NST17_02185</name>
</gene>
<evidence type="ECO:0000313" key="2">
    <source>
        <dbReference type="Proteomes" id="UP001459714"/>
    </source>
</evidence>
<dbReference type="Proteomes" id="UP001459714">
    <property type="component" value="Unassembled WGS sequence"/>
</dbReference>
<name>A0ABU9JT69_9BACI</name>
<comment type="caution">
    <text evidence="1">The sequence shown here is derived from an EMBL/GenBank/DDBJ whole genome shotgun (WGS) entry which is preliminary data.</text>
</comment>
<organism evidence="1 2">
    <name type="scientific">Caldifermentibacillus hisashii</name>
    <dbReference type="NCBI Taxonomy" id="996558"/>
    <lineage>
        <taxon>Bacteria</taxon>
        <taxon>Bacillati</taxon>
        <taxon>Bacillota</taxon>
        <taxon>Bacilli</taxon>
        <taxon>Bacillales</taxon>
        <taxon>Bacillaceae</taxon>
        <taxon>Caldifermentibacillus</taxon>
    </lineage>
</organism>
<protein>
    <submittedName>
        <fullName evidence="1">Uncharacterized protein</fullName>
    </submittedName>
</protein>
<accession>A0ABU9JT69</accession>
<evidence type="ECO:0000313" key="1">
    <source>
        <dbReference type="EMBL" id="MEL3956034.1"/>
    </source>
</evidence>
<reference evidence="1 2" key="1">
    <citation type="submission" date="2024-03" db="EMBL/GenBank/DDBJ databases">
        <title>Bacilli Hybrid Assemblies.</title>
        <authorList>
            <person name="Kovac J."/>
        </authorList>
    </citation>
    <scope>NUCLEOTIDE SEQUENCE [LARGE SCALE GENOMIC DNA]</scope>
    <source>
        <strain evidence="1 2">FSL M8-0022</strain>
    </source>
</reference>